<gene>
    <name evidence="2" type="primary">ZNF300</name>
</gene>
<dbReference type="Pfam" id="PF01352">
    <property type="entry name" value="KRAB"/>
    <property type="match status" value="1"/>
</dbReference>
<accession>A0A9L0J1F8</accession>
<dbReference type="InterPro" id="IPR001909">
    <property type="entry name" value="KRAB"/>
</dbReference>
<protein>
    <submittedName>
        <fullName evidence="2">Zinc finger protein 300</fullName>
    </submittedName>
</protein>
<dbReference type="AlphaFoldDB" id="A0A9L0J1F8"/>
<keyword evidence="3" id="KW-1185">Reference proteome</keyword>
<name>A0A9L0J1F8_EQUAS</name>
<dbReference type="InterPro" id="IPR036051">
    <property type="entry name" value="KRAB_dom_sf"/>
</dbReference>
<reference evidence="2" key="3">
    <citation type="submission" date="2025-09" db="UniProtKB">
        <authorList>
            <consortium name="Ensembl"/>
        </authorList>
    </citation>
    <scope>IDENTIFICATION</scope>
</reference>
<proteinExistence type="predicted"/>
<organism evidence="2 3">
    <name type="scientific">Equus asinus</name>
    <name type="common">Donkey</name>
    <name type="synonym">Equus africanus asinus</name>
    <dbReference type="NCBI Taxonomy" id="9793"/>
    <lineage>
        <taxon>Eukaryota</taxon>
        <taxon>Metazoa</taxon>
        <taxon>Chordata</taxon>
        <taxon>Craniata</taxon>
        <taxon>Vertebrata</taxon>
        <taxon>Euteleostomi</taxon>
        <taxon>Mammalia</taxon>
        <taxon>Eutheria</taxon>
        <taxon>Laurasiatheria</taxon>
        <taxon>Perissodactyla</taxon>
        <taxon>Equidae</taxon>
        <taxon>Equus</taxon>
    </lineage>
</organism>
<dbReference type="GO" id="GO:0006355">
    <property type="term" value="P:regulation of DNA-templated transcription"/>
    <property type="evidence" value="ECO:0007669"/>
    <property type="project" value="InterPro"/>
</dbReference>
<evidence type="ECO:0000313" key="3">
    <source>
        <dbReference type="Proteomes" id="UP000694387"/>
    </source>
</evidence>
<evidence type="ECO:0000259" key="1">
    <source>
        <dbReference type="PROSITE" id="PS50805"/>
    </source>
</evidence>
<reference evidence="2" key="2">
    <citation type="submission" date="2025-08" db="UniProtKB">
        <authorList>
            <consortium name="Ensembl"/>
        </authorList>
    </citation>
    <scope>IDENTIFICATION</scope>
</reference>
<dbReference type="InterPro" id="IPR050169">
    <property type="entry name" value="Krueppel_C2H2_ZnF"/>
</dbReference>
<dbReference type="PROSITE" id="PS50805">
    <property type="entry name" value="KRAB"/>
    <property type="match status" value="1"/>
</dbReference>
<dbReference type="PANTHER" id="PTHR23232:SF117">
    <property type="entry name" value="KRAB DOMAIN-CONTAINING PROTEIN"/>
    <property type="match status" value="1"/>
</dbReference>
<dbReference type="GeneTree" id="ENSGT00940000162678"/>
<reference evidence="2 3" key="1">
    <citation type="journal article" date="2020" name="Nat. Commun.">
        <title>Donkey genomes provide new insights into domestication and selection for coat color.</title>
        <authorList>
            <person name="Wang"/>
            <person name="C."/>
            <person name="Li"/>
            <person name="H."/>
            <person name="Guo"/>
            <person name="Y."/>
            <person name="Huang"/>
            <person name="J."/>
            <person name="Sun"/>
            <person name="Y."/>
            <person name="Min"/>
            <person name="J."/>
            <person name="Wang"/>
            <person name="J."/>
            <person name="Fang"/>
            <person name="X."/>
            <person name="Zhao"/>
            <person name="Z."/>
            <person name="Wang"/>
            <person name="S."/>
            <person name="Zhang"/>
            <person name="Y."/>
            <person name="Liu"/>
            <person name="Q."/>
            <person name="Jiang"/>
            <person name="Q."/>
            <person name="Wang"/>
            <person name="X."/>
            <person name="Guo"/>
            <person name="Y."/>
            <person name="Yang"/>
            <person name="C."/>
            <person name="Wang"/>
            <person name="Y."/>
            <person name="Tian"/>
            <person name="F."/>
            <person name="Zhuang"/>
            <person name="G."/>
            <person name="Fan"/>
            <person name="Y."/>
            <person name="Gao"/>
            <person name="Q."/>
            <person name="Li"/>
            <person name="Y."/>
            <person name="Ju"/>
            <person name="Z."/>
            <person name="Li"/>
            <person name="J."/>
            <person name="Li"/>
            <person name="R."/>
            <person name="Hou"/>
            <person name="M."/>
            <person name="Yang"/>
            <person name="G."/>
            <person name="Liu"/>
            <person name="G."/>
            <person name="Liu"/>
            <person name="W."/>
            <person name="Guo"/>
            <person name="J."/>
            <person name="Pan"/>
            <person name="S."/>
            <person name="Fan"/>
            <person name="G."/>
            <person name="Zhang"/>
            <person name="W."/>
            <person name="Zhang"/>
            <person name="R."/>
            <person name="Yu"/>
            <person name="J."/>
            <person name="Zhang"/>
            <person name="X."/>
            <person name="Yin"/>
            <person name="Q."/>
            <person name="Ji"/>
            <person name="C."/>
            <person name="Jin"/>
            <person name="Y."/>
            <person name="Yue"/>
            <person name="G."/>
            <person name="Liu"/>
            <person name="M."/>
            <person name="Xu"/>
            <person name="J."/>
            <person name="Liu"/>
            <person name="S."/>
            <person name="Jordana"/>
            <person name="J."/>
            <person name="Noce"/>
            <person name="A."/>
            <person name="Amills"/>
            <person name="M."/>
            <person name="Wu"/>
            <person name="D.D."/>
            <person name="Li"/>
            <person name="S."/>
            <person name="Zhou"/>
            <person name="X. and Zhong"/>
            <person name="J."/>
        </authorList>
    </citation>
    <scope>NUCLEOTIDE SEQUENCE [LARGE SCALE GENOMIC DNA]</scope>
</reference>
<dbReference type="Gene3D" id="6.10.140.140">
    <property type="match status" value="1"/>
</dbReference>
<dbReference type="CDD" id="cd07765">
    <property type="entry name" value="KRAB_A-box"/>
    <property type="match status" value="1"/>
</dbReference>
<dbReference type="PANTHER" id="PTHR23232">
    <property type="entry name" value="KRAB DOMAIN C2H2 ZINC FINGER"/>
    <property type="match status" value="1"/>
</dbReference>
<dbReference type="SUPFAM" id="SSF109640">
    <property type="entry name" value="KRAB domain (Kruppel-associated box)"/>
    <property type="match status" value="1"/>
</dbReference>
<feature type="domain" description="KRAB" evidence="1">
    <location>
        <begin position="55"/>
        <end position="126"/>
    </location>
</feature>
<evidence type="ECO:0000313" key="2">
    <source>
        <dbReference type="Ensembl" id="ENSEASP00005046964.1"/>
    </source>
</evidence>
<dbReference type="Proteomes" id="UP000694387">
    <property type="component" value="Chromosome 9"/>
</dbReference>
<dbReference type="Ensembl" id="ENSEAST00005052868.1">
    <property type="protein sequence ID" value="ENSEASP00005046964.1"/>
    <property type="gene ID" value="ENSEASG00005023628.1"/>
</dbReference>
<sequence length="136" mass="15354">VVEYTVFSLLSSNCCLWAKSSSPTVFINKVLLAVQPCHLFTAAYGCFHATTAGLVSFKDVAVDFTQEEWQQLDPAQRTLYRDVMLENYSHLVSMGHPVSKPDVISKLEQGEDPWIIKRDISNWIYPDENQADGRQG</sequence>
<dbReference type="SMART" id="SM00349">
    <property type="entry name" value="KRAB"/>
    <property type="match status" value="1"/>
</dbReference>